<organism evidence="6 7">
    <name type="scientific">Nocardioides silvaticus</name>
    <dbReference type="NCBI Taxonomy" id="2201891"/>
    <lineage>
        <taxon>Bacteria</taxon>
        <taxon>Bacillati</taxon>
        <taxon>Actinomycetota</taxon>
        <taxon>Actinomycetes</taxon>
        <taxon>Propionibacteriales</taxon>
        <taxon>Nocardioidaceae</taxon>
        <taxon>Nocardioides</taxon>
    </lineage>
</organism>
<name>A0A316TVA3_9ACTN</name>
<accession>A0A316TVA3</accession>
<evidence type="ECO:0000313" key="6">
    <source>
        <dbReference type="EMBL" id="PWN03406.1"/>
    </source>
</evidence>
<evidence type="ECO:0000259" key="5">
    <source>
        <dbReference type="Pfam" id="PF08241"/>
    </source>
</evidence>
<comment type="caution">
    <text evidence="6">The sequence shown here is derived from an EMBL/GenBank/DDBJ whole genome shotgun (WGS) entry which is preliminary data.</text>
</comment>
<gene>
    <name evidence="6" type="ORF">DJ010_09920</name>
</gene>
<comment type="similarity">
    <text evidence="1">Belongs to the methyltransferase superfamily.</text>
</comment>
<evidence type="ECO:0000313" key="7">
    <source>
        <dbReference type="Proteomes" id="UP000245507"/>
    </source>
</evidence>
<dbReference type="AlphaFoldDB" id="A0A316TVA3"/>
<feature type="region of interest" description="Disordered" evidence="4">
    <location>
        <begin position="245"/>
        <end position="266"/>
    </location>
</feature>
<sequence length="266" mass="29021">MSRMHFEQIAGDYAAARPTYPDELYRALADAEVTGPGRRILEIGAGAGLATVELLRAGCEVVAVEPGARLVEHLRAVAPGVDVIQCGFEDVDLPGSAFDAVVAATSLHWVDLAVGLPKIHGALRTGGRLAVWRTVFGDDEVGTEFRRRVAAIVARRSSDEQDRRREVRPTVDELSEGGLFELASSEEWRWSVDLTADEVRRLFGTFSNWNEAEVAAAGQAADELGGVVTEHYRTVLHLLRRRDRESAVDEPRRVSDPSDGAGRHDA</sequence>
<reference evidence="6 7" key="1">
    <citation type="submission" date="2018-05" db="EMBL/GenBank/DDBJ databases">
        <title>Nocardioides silvaticus genome.</title>
        <authorList>
            <person name="Li C."/>
            <person name="Wang G."/>
        </authorList>
    </citation>
    <scope>NUCLEOTIDE SEQUENCE [LARGE SCALE GENOMIC DNA]</scope>
    <source>
        <strain evidence="6 7">CCTCC AB 2018079</strain>
    </source>
</reference>
<keyword evidence="3 6" id="KW-0808">Transferase</keyword>
<feature type="domain" description="Methyltransferase type 11" evidence="5">
    <location>
        <begin position="41"/>
        <end position="130"/>
    </location>
</feature>
<protein>
    <submittedName>
        <fullName evidence="6">SAM-dependent methyltransferase</fullName>
    </submittedName>
</protein>
<dbReference type="OrthoDB" id="9797252at2"/>
<dbReference type="CDD" id="cd02440">
    <property type="entry name" value="AdoMet_MTases"/>
    <property type="match status" value="1"/>
</dbReference>
<dbReference type="PANTHER" id="PTHR44942">
    <property type="entry name" value="METHYLTRANSF_11 DOMAIN-CONTAINING PROTEIN"/>
    <property type="match status" value="1"/>
</dbReference>
<dbReference type="Proteomes" id="UP000245507">
    <property type="component" value="Unassembled WGS sequence"/>
</dbReference>
<dbReference type="InterPro" id="IPR029063">
    <property type="entry name" value="SAM-dependent_MTases_sf"/>
</dbReference>
<dbReference type="InterPro" id="IPR051052">
    <property type="entry name" value="Diverse_substrate_MTase"/>
</dbReference>
<dbReference type="Pfam" id="PF08241">
    <property type="entry name" value="Methyltransf_11"/>
    <property type="match status" value="1"/>
</dbReference>
<dbReference type="PANTHER" id="PTHR44942:SF4">
    <property type="entry name" value="METHYLTRANSFERASE TYPE 11 DOMAIN-CONTAINING PROTEIN"/>
    <property type="match status" value="1"/>
</dbReference>
<evidence type="ECO:0000256" key="2">
    <source>
        <dbReference type="ARBA" id="ARBA00022603"/>
    </source>
</evidence>
<keyword evidence="7" id="KW-1185">Reference proteome</keyword>
<dbReference type="EMBL" id="QGDD01000003">
    <property type="protein sequence ID" value="PWN03406.1"/>
    <property type="molecule type" value="Genomic_DNA"/>
</dbReference>
<keyword evidence="2 6" id="KW-0489">Methyltransferase</keyword>
<proteinExistence type="inferred from homology"/>
<evidence type="ECO:0000256" key="3">
    <source>
        <dbReference type="ARBA" id="ARBA00022679"/>
    </source>
</evidence>
<dbReference type="GO" id="GO:0032259">
    <property type="term" value="P:methylation"/>
    <property type="evidence" value="ECO:0007669"/>
    <property type="project" value="UniProtKB-KW"/>
</dbReference>
<dbReference type="InterPro" id="IPR013216">
    <property type="entry name" value="Methyltransf_11"/>
</dbReference>
<dbReference type="RefSeq" id="WP_109693495.1">
    <property type="nucleotide sequence ID" value="NZ_QGDD01000003.1"/>
</dbReference>
<evidence type="ECO:0000256" key="4">
    <source>
        <dbReference type="SAM" id="MobiDB-lite"/>
    </source>
</evidence>
<evidence type="ECO:0000256" key="1">
    <source>
        <dbReference type="ARBA" id="ARBA00008361"/>
    </source>
</evidence>
<dbReference type="GO" id="GO:0008757">
    <property type="term" value="F:S-adenosylmethionine-dependent methyltransferase activity"/>
    <property type="evidence" value="ECO:0007669"/>
    <property type="project" value="InterPro"/>
</dbReference>
<dbReference type="SUPFAM" id="SSF53335">
    <property type="entry name" value="S-adenosyl-L-methionine-dependent methyltransferases"/>
    <property type="match status" value="1"/>
</dbReference>
<dbReference type="Gene3D" id="3.40.50.150">
    <property type="entry name" value="Vaccinia Virus protein VP39"/>
    <property type="match status" value="1"/>
</dbReference>